<accession>H6C642</accession>
<evidence type="ECO:0000313" key="2">
    <source>
        <dbReference type="Proteomes" id="UP000007304"/>
    </source>
</evidence>
<sequence>MFVEGGVSRLFRYRSLESCLLLWFLGWDSSLDSLIAETSVVALVVAPLKLGHWRDIRERLAVDSLFVLYFHCDLDALRIESTLFSRIWASCLNALLNSLARSCVAKLMVRGTVHNEYSPWWHPLT</sequence>
<dbReference type="Proteomes" id="UP000007304">
    <property type="component" value="Unassembled WGS sequence"/>
</dbReference>
<dbReference type="GeneID" id="20311824"/>
<proteinExistence type="predicted"/>
<dbReference type="InParanoid" id="H6C642"/>
<dbReference type="VEuPathDB" id="FungiDB:HMPREF1120_07185"/>
<dbReference type="RefSeq" id="XP_009159649.1">
    <property type="nucleotide sequence ID" value="XM_009161401.1"/>
</dbReference>
<dbReference type="EMBL" id="JH226135">
    <property type="protein sequence ID" value="EHY59188.1"/>
    <property type="molecule type" value="Genomic_DNA"/>
</dbReference>
<evidence type="ECO:0000313" key="1">
    <source>
        <dbReference type="EMBL" id="EHY59188.1"/>
    </source>
</evidence>
<protein>
    <submittedName>
        <fullName evidence="1">Uncharacterized protein</fullName>
    </submittedName>
</protein>
<name>H6C642_EXODN</name>
<dbReference type="AlphaFoldDB" id="H6C642"/>
<keyword evidence="2" id="KW-1185">Reference proteome</keyword>
<reference evidence="1" key="1">
    <citation type="submission" date="2011-07" db="EMBL/GenBank/DDBJ databases">
        <title>The Genome Sequence of Exophiala (Wangiella) dermatitidis NIH/UT8656.</title>
        <authorList>
            <consortium name="The Broad Institute Genome Sequencing Platform"/>
            <person name="Cuomo C."/>
            <person name="Wang Z."/>
            <person name="Hunicke-Smith S."/>
            <person name="Szanislo P.J."/>
            <person name="Earl A."/>
            <person name="Young S.K."/>
            <person name="Zeng Q."/>
            <person name="Gargeya S."/>
            <person name="Fitzgerald M."/>
            <person name="Haas B."/>
            <person name="Abouelleil A."/>
            <person name="Alvarado L."/>
            <person name="Arachchi H.M."/>
            <person name="Berlin A."/>
            <person name="Brown A."/>
            <person name="Chapman S.B."/>
            <person name="Chen Z."/>
            <person name="Dunbar C."/>
            <person name="Freedman E."/>
            <person name="Gearin G."/>
            <person name="Gellesch M."/>
            <person name="Goldberg J."/>
            <person name="Griggs A."/>
            <person name="Gujja S."/>
            <person name="Heiman D."/>
            <person name="Howarth C."/>
            <person name="Larson L."/>
            <person name="Lui A."/>
            <person name="MacDonald P.J.P."/>
            <person name="Montmayeur A."/>
            <person name="Murphy C."/>
            <person name="Neiman D."/>
            <person name="Pearson M."/>
            <person name="Priest M."/>
            <person name="Roberts A."/>
            <person name="Saif S."/>
            <person name="Shea T."/>
            <person name="Shenoy N."/>
            <person name="Sisk P."/>
            <person name="Stolte C."/>
            <person name="Sykes S."/>
            <person name="Wortman J."/>
            <person name="Nusbaum C."/>
            <person name="Birren B."/>
        </authorList>
    </citation>
    <scope>NUCLEOTIDE SEQUENCE</scope>
    <source>
        <strain evidence="1">NIH/UT8656</strain>
    </source>
</reference>
<organism evidence="1 2">
    <name type="scientific">Exophiala dermatitidis (strain ATCC 34100 / CBS 525.76 / NIH/UT8656)</name>
    <name type="common">Black yeast</name>
    <name type="synonym">Wangiella dermatitidis</name>
    <dbReference type="NCBI Taxonomy" id="858893"/>
    <lineage>
        <taxon>Eukaryota</taxon>
        <taxon>Fungi</taxon>
        <taxon>Dikarya</taxon>
        <taxon>Ascomycota</taxon>
        <taxon>Pezizomycotina</taxon>
        <taxon>Eurotiomycetes</taxon>
        <taxon>Chaetothyriomycetidae</taxon>
        <taxon>Chaetothyriales</taxon>
        <taxon>Herpotrichiellaceae</taxon>
        <taxon>Exophiala</taxon>
    </lineage>
</organism>
<gene>
    <name evidence="1" type="ORF">HMPREF1120_07185</name>
</gene>
<dbReference type="HOGENOM" id="CLU_1992641_0_0_1"/>